<keyword evidence="2" id="KW-1185">Reference proteome</keyword>
<sequence>MNFGDGASRRGEKYIHKTRVGHLSPKTCKLGPYQLFFWSKWFGPGLDFQTNGLGGSNTKVLIFTQIPKPNLQLPFLISTLSERTRGASISHFLPLFRHTCEAETPNGLRSRSRPGSRH</sequence>
<reference evidence="1 2" key="1">
    <citation type="journal article" date="2018" name="Nat. Genet.">
        <title>The Rosa genome provides new insights in the design of modern roses.</title>
        <authorList>
            <person name="Bendahmane M."/>
        </authorList>
    </citation>
    <scope>NUCLEOTIDE SEQUENCE [LARGE SCALE GENOMIC DNA]</scope>
    <source>
        <strain evidence="2">cv. Old Blush</strain>
    </source>
</reference>
<dbReference type="AlphaFoldDB" id="A0A2P6SND8"/>
<gene>
    <name evidence="1" type="ORF">RchiOBHm_Chr1g0378311</name>
</gene>
<evidence type="ECO:0000313" key="2">
    <source>
        <dbReference type="Proteomes" id="UP000238479"/>
    </source>
</evidence>
<dbReference type="Gramene" id="PRQ60173">
    <property type="protein sequence ID" value="PRQ60173"/>
    <property type="gene ID" value="RchiOBHm_Chr1g0378311"/>
</dbReference>
<proteinExistence type="predicted"/>
<protein>
    <submittedName>
        <fullName evidence="1">Uncharacterized protein</fullName>
    </submittedName>
</protein>
<accession>A0A2P6SND8</accession>
<name>A0A2P6SND8_ROSCH</name>
<evidence type="ECO:0000313" key="1">
    <source>
        <dbReference type="EMBL" id="PRQ60173.1"/>
    </source>
</evidence>
<organism evidence="1 2">
    <name type="scientific">Rosa chinensis</name>
    <name type="common">China rose</name>
    <dbReference type="NCBI Taxonomy" id="74649"/>
    <lineage>
        <taxon>Eukaryota</taxon>
        <taxon>Viridiplantae</taxon>
        <taxon>Streptophyta</taxon>
        <taxon>Embryophyta</taxon>
        <taxon>Tracheophyta</taxon>
        <taxon>Spermatophyta</taxon>
        <taxon>Magnoliopsida</taxon>
        <taxon>eudicotyledons</taxon>
        <taxon>Gunneridae</taxon>
        <taxon>Pentapetalae</taxon>
        <taxon>rosids</taxon>
        <taxon>fabids</taxon>
        <taxon>Rosales</taxon>
        <taxon>Rosaceae</taxon>
        <taxon>Rosoideae</taxon>
        <taxon>Rosoideae incertae sedis</taxon>
        <taxon>Rosa</taxon>
    </lineage>
</organism>
<dbReference type="Proteomes" id="UP000238479">
    <property type="component" value="Chromosome 1"/>
</dbReference>
<comment type="caution">
    <text evidence="1">The sequence shown here is derived from an EMBL/GenBank/DDBJ whole genome shotgun (WGS) entry which is preliminary data.</text>
</comment>
<dbReference type="EMBL" id="PDCK01000039">
    <property type="protein sequence ID" value="PRQ60173.1"/>
    <property type="molecule type" value="Genomic_DNA"/>
</dbReference>